<evidence type="ECO:0000256" key="4">
    <source>
        <dbReference type="ARBA" id="ARBA00022741"/>
    </source>
</evidence>
<dbReference type="SUPFAM" id="SSF55874">
    <property type="entry name" value="ATPase domain of HSP90 chaperone/DNA topoisomerase II/histidine kinase"/>
    <property type="match status" value="1"/>
</dbReference>
<dbReference type="InterPro" id="IPR036097">
    <property type="entry name" value="HisK_dim/P_sf"/>
</dbReference>
<keyword evidence="6" id="KW-0067">ATP-binding</keyword>
<keyword evidence="7" id="KW-0812">Transmembrane</keyword>
<evidence type="ECO:0000259" key="8">
    <source>
        <dbReference type="PROSITE" id="PS50109"/>
    </source>
</evidence>
<dbReference type="CDD" id="cd00075">
    <property type="entry name" value="HATPase"/>
    <property type="match status" value="1"/>
</dbReference>
<feature type="transmembrane region" description="Helical" evidence="7">
    <location>
        <begin position="6"/>
        <end position="26"/>
    </location>
</feature>
<comment type="caution">
    <text evidence="9">The sequence shown here is derived from an EMBL/GenBank/DDBJ whole genome shotgun (WGS) entry which is preliminary data.</text>
</comment>
<feature type="domain" description="Histidine kinase" evidence="8">
    <location>
        <begin position="249"/>
        <end position="451"/>
    </location>
</feature>
<keyword evidence="7" id="KW-0472">Membrane</keyword>
<dbReference type="PANTHER" id="PTHR44936:SF10">
    <property type="entry name" value="SENSOR PROTEIN RSTB"/>
    <property type="match status" value="1"/>
</dbReference>
<dbReference type="Pfam" id="PF02518">
    <property type="entry name" value="HATPase_c"/>
    <property type="match status" value="1"/>
</dbReference>
<organism evidence="9 10">
    <name type="scientific">Rhizomicrobium palustre</name>
    <dbReference type="NCBI Taxonomy" id="189966"/>
    <lineage>
        <taxon>Bacteria</taxon>
        <taxon>Pseudomonadati</taxon>
        <taxon>Pseudomonadota</taxon>
        <taxon>Alphaproteobacteria</taxon>
        <taxon>Micropepsales</taxon>
        <taxon>Micropepsaceae</taxon>
        <taxon>Rhizomicrobium</taxon>
    </lineage>
</organism>
<name>A0A846MX80_9PROT</name>
<dbReference type="GO" id="GO:0005524">
    <property type="term" value="F:ATP binding"/>
    <property type="evidence" value="ECO:0007669"/>
    <property type="project" value="UniProtKB-KW"/>
</dbReference>
<dbReference type="PANTHER" id="PTHR44936">
    <property type="entry name" value="SENSOR PROTEIN CREC"/>
    <property type="match status" value="1"/>
</dbReference>
<keyword evidence="7" id="KW-1133">Transmembrane helix</keyword>
<evidence type="ECO:0000256" key="5">
    <source>
        <dbReference type="ARBA" id="ARBA00022777"/>
    </source>
</evidence>
<accession>A0A846MX80</accession>
<dbReference type="InterPro" id="IPR036890">
    <property type="entry name" value="HATPase_C_sf"/>
</dbReference>
<gene>
    <name evidence="9" type="ORF">FHS83_001167</name>
</gene>
<proteinExistence type="predicted"/>
<dbReference type="SUPFAM" id="SSF47384">
    <property type="entry name" value="Homodimeric domain of signal transducing histidine kinase"/>
    <property type="match status" value="1"/>
</dbReference>
<keyword evidence="5 9" id="KW-0418">Kinase</keyword>
<evidence type="ECO:0000256" key="7">
    <source>
        <dbReference type="SAM" id="Phobius"/>
    </source>
</evidence>
<dbReference type="InterPro" id="IPR003594">
    <property type="entry name" value="HATPase_dom"/>
</dbReference>
<protein>
    <recommendedName>
        <fullName evidence="2">histidine kinase</fullName>
        <ecNumber evidence="2">2.7.13.3</ecNumber>
    </recommendedName>
</protein>
<comment type="catalytic activity">
    <reaction evidence="1">
        <text>ATP + protein L-histidine = ADP + protein N-phospho-L-histidine.</text>
        <dbReference type="EC" id="2.7.13.3"/>
    </reaction>
</comment>
<dbReference type="InterPro" id="IPR050980">
    <property type="entry name" value="2C_sensor_his_kinase"/>
</dbReference>
<feature type="transmembrane region" description="Helical" evidence="7">
    <location>
        <begin position="159"/>
        <end position="182"/>
    </location>
</feature>
<dbReference type="EMBL" id="JAASRM010000001">
    <property type="protein sequence ID" value="NIK87849.1"/>
    <property type="molecule type" value="Genomic_DNA"/>
</dbReference>
<dbReference type="AlphaFoldDB" id="A0A846MX80"/>
<dbReference type="Proteomes" id="UP000570514">
    <property type="component" value="Unassembled WGS sequence"/>
</dbReference>
<dbReference type="PROSITE" id="PS50109">
    <property type="entry name" value="HIS_KIN"/>
    <property type="match status" value="1"/>
</dbReference>
<evidence type="ECO:0000256" key="1">
    <source>
        <dbReference type="ARBA" id="ARBA00000085"/>
    </source>
</evidence>
<evidence type="ECO:0000256" key="6">
    <source>
        <dbReference type="ARBA" id="ARBA00022840"/>
    </source>
</evidence>
<dbReference type="GO" id="GO:0000155">
    <property type="term" value="F:phosphorelay sensor kinase activity"/>
    <property type="evidence" value="ECO:0007669"/>
    <property type="project" value="InterPro"/>
</dbReference>
<dbReference type="SMART" id="SM00387">
    <property type="entry name" value="HATPase_c"/>
    <property type="match status" value="1"/>
</dbReference>
<dbReference type="RefSeq" id="WP_167081798.1">
    <property type="nucleotide sequence ID" value="NZ_BAAADC010000001.1"/>
</dbReference>
<dbReference type="InterPro" id="IPR005467">
    <property type="entry name" value="His_kinase_dom"/>
</dbReference>
<dbReference type="PRINTS" id="PR00344">
    <property type="entry name" value="BCTRLSENSOR"/>
</dbReference>
<evidence type="ECO:0000256" key="3">
    <source>
        <dbReference type="ARBA" id="ARBA00022679"/>
    </source>
</evidence>
<keyword evidence="10" id="KW-1185">Reference proteome</keyword>
<dbReference type="InterPro" id="IPR004358">
    <property type="entry name" value="Sig_transdc_His_kin-like_C"/>
</dbReference>
<dbReference type="Gene3D" id="3.30.565.10">
    <property type="entry name" value="Histidine kinase-like ATPase, C-terminal domain"/>
    <property type="match status" value="1"/>
</dbReference>
<evidence type="ECO:0000256" key="2">
    <source>
        <dbReference type="ARBA" id="ARBA00012438"/>
    </source>
</evidence>
<dbReference type="Gene3D" id="1.10.287.130">
    <property type="match status" value="1"/>
</dbReference>
<evidence type="ECO:0000313" key="9">
    <source>
        <dbReference type="EMBL" id="NIK87849.1"/>
    </source>
</evidence>
<dbReference type="EC" id="2.7.13.3" evidence="2"/>
<sequence length="451" mass="48999">MAHSLSGRLLLLTILYVLISGALIFLPAMGIAERDILENHILSAELTILPFTTPGQSWPEALRQELLTHANADEVLLRRPYQRDYFQVGALHSKIDRTIDITKAPLWAYTANALECLLRGGGRTLHVIAPTNIKDAQSISIILSESHIRAELITSARRVVWAAAFISCLTGLLVYLSLYYVVVAPVRRFTKAMAYFHANPEDASRILAPSTRADEIGLAERELSAMQKDLYGFLRQKERLAALGTAVSRIQHDLRNILANAQLASDRLTASADPEVKRLAPRLITAIDRAIQLATSTLKYGKAEDHPPVLSLFCLCALMDEIAATMEGRHGYSFANRIAPGTMAKADRDQLYRIILNLLRNACEAAGETGNVEVRASNLESVLAIDIADSGPGIAASLREKLFQPFVTSGRPGGSGLGLSIARDLARAHGGDVVLLASGPQGTVFRVTLPA</sequence>
<evidence type="ECO:0000313" key="10">
    <source>
        <dbReference type="Proteomes" id="UP000570514"/>
    </source>
</evidence>
<keyword evidence="4" id="KW-0547">Nucleotide-binding</keyword>
<keyword evidence="3" id="KW-0808">Transferase</keyword>
<reference evidence="9 10" key="1">
    <citation type="submission" date="2020-03" db="EMBL/GenBank/DDBJ databases">
        <title>Genomic Encyclopedia of Type Strains, Phase IV (KMG-IV): sequencing the most valuable type-strain genomes for metagenomic binning, comparative biology and taxonomic classification.</title>
        <authorList>
            <person name="Goeker M."/>
        </authorList>
    </citation>
    <scope>NUCLEOTIDE SEQUENCE [LARGE SCALE GENOMIC DNA]</scope>
    <source>
        <strain evidence="9 10">DSM 19867</strain>
    </source>
</reference>